<keyword evidence="3" id="KW-1185">Reference proteome</keyword>
<accession>A0ABW4NSY1</accession>
<keyword evidence="1" id="KW-1133">Transmembrane helix</keyword>
<protein>
    <recommendedName>
        <fullName evidence="4">Transmembrane protein</fullName>
    </recommendedName>
</protein>
<comment type="caution">
    <text evidence="2">The sequence shown here is derived from an EMBL/GenBank/DDBJ whole genome shotgun (WGS) entry which is preliminary data.</text>
</comment>
<keyword evidence="1" id="KW-0812">Transmembrane</keyword>
<reference evidence="3" key="1">
    <citation type="journal article" date="2019" name="Int. J. Syst. Evol. Microbiol.">
        <title>The Global Catalogue of Microorganisms (GCM) 10K type strain sequencing project: providing services to taxonomists for standard genome sequencing and annotation.</title>
        <authorList>
            <consortium name="The Broad Institute Genomics Platform"/>
            <consortium name="The Broad Institute Genome Sequencing Center for Infectious Disease"/>
            <person name="Wu L."/>
            <person name="Ma J."/>
        </authorList>
    </citation>
    <scope>NUCLEOTIDE SEQUENCE [LARGE SCALE GENOMIC DNA]</scope>
    <source>
        <strain evidence="3">CCM 7950</strain>
    </source>
</reference>
<evidence type="ECO:0000256" key="1">
    <source>
        <dbReference type="SAM" id="Phobius"/>
    </source>
</evidence>
<evidence type="ECO:0008006" key="4">
    <source>
        <dbReference type="Google" id="ProtNLM"/>
    </source>
</evidence>
<feature type="transmembrane region" description="Helical" evidence="1">
    <location>
        <begin position="12"/>
        <end position="31"/>
    </location>
</feature>
<dbReference type="RefSeq" id="WP_379096019.1">
    <property type="nucleotide sequence ID" value="NZ_JBHUFP010000004.1"/>
</dbReference>
<gene>
    <name evidence="2" type="ORF">ACFSAV_03005</name>
</gene>
<evidence type="ECO:0000313" key="3">
    <source>
        <dbReference type="Proteomes" id="UP001597420"/>
    </source>
</evidence>
<dbReference type="Proteomes" id="UP001597420">
    <property type="component" value="Unassembled WGS sequence"/>
</dbReference>
<organism evidence="2 3">
    <name type="scientific">Pasteurella oralis</name>
    <dbReference type="NCBI Taxonomy" id="1071947"/>
    <lineage>
        <taxon>Bacteria</taxon>
        <taxon>Pseudomonadati</taxon>
        <taxon>Pseudomonadota</taxon>
        <taxon>Gammaproteobacteria</taxon>
        <taxon>Pasteurellales</taxon>
        <taxon>Pasteurellaceae</taxon>
        <taxon>Pasteurella</taxon>
    </lineage>
</organism>
<keyword evidence="1" id="KW-0472">Membrane</keyword>
<sequence length="213" mass="25580">MIDFLKKYYGQVLLLLIPILLGYSIYLYFYFTRFIYKEDRKDFRYYPISLTNEWIKVIEYDTKPKVKHKKCFLIAFNHLQLMDNLKKEFGENYYSDFYSPKYSAYRVTKLSESVFYQEAKEKPKLLLKIYKDEILIETKDIYFSYFFSFSSLEINGGGISIAEILGHWTLESAACYDFSENTHYRLEIINQSILPEYQDVETFLVIRPVAHKV</sequence>
<dbReference type="EMBL" id="JBHUFP010000004">
    <property type="protein sequence ID" value="MFD1805349.1"/>
    <property type="molecule type" value="Genomic_DNA"/>
</dbReference>
<name>A0ABW4NSY1_9PAST</name>
<evidence type="ECO:0000313" key="2">
    <source>
        <dbReference type="EMBL" id="MFD1805349.1"/>
    </source>
</evidence>
<proteinExistence type="predicted"/>